<dbReference type="OrthoDB" id="20134at2759"/>
<feature type="domain" description="Protein kinase" evidence="4">
    <location>
        <begin position="193"/>
        <end position="457"/>
    </location>
</feature>
<evidence type="ECO:0000259" key="4">
    <source>
        <dbReference type="PROSITE" id="PS50011"/>
    </source>
</evidence>
<evidence type="ECO:0000256" key="2">
    <source>
        <dbReference type="ARBA" id="ARBA00022840"/>
    </source>
</evidence>
<accession>A0A8S1H295</accession>
<dbReference type="PANTHER" id="PTHR24418">
    <property type="entry name" value="TYROSINE-PROTEIN KINASE"/>
    <property type="match status" value="1"/>
</dbReference>
<protein>
    <recommendedName>
        <fullName evidence="4">Protein kinase domain-containing protein</fullName>
    </recommendedName>
</protein>
<dbReference type="Pfam" id="PF07714">
    <property type="entry name" value="PK_Tyr_Ser-Thr"/>
    <property type="match status" value="1"/>
</dbReference>
<dbReference type="SUPFAM" id="SSF55550">
    <property type="entry name" value="SH2 domain"/>
    <property type="match status" value="1"/>
</dbReference>
<dbReference type="InterPro" id="IPR000719">
    <property type="entry name" value="Prot_kinase_dom"/>
</dbReference>
<reference evidence="5" key="1">
    <citation type="submission" date="2020-10" db="EMBL/GenBank/DDBJ databases">
        <authorList>
            <person name="Kikuchi T."/>
        </authorList>
    </citation>
    <scope>NUCLEOTIDE SEQUENCE</scope>
    <source>
        <strain evidence="5">NKZ352</strain>
    </source>
</reference>
<feature type="compositionally biased region" description="Basic and acidic residues" evidence="3">
    <location>
        <begin position="532"/>
        <end position="548"/>
    </location>
</feature>
<comment type="caution">
    <text evidence="5">The sequence shown here is derived from an EMBL/GenBank/DDBJ whole genome shotgun (WGS) entry which is preliminary data.</text>
</comment>
<dbReference type="SUPFAM" id="SSF56112">
    <property type="entry name" value="Protein kinase-like (PK-like)"/>
    <property type="match status" value="1"/>
</dbReference>
<feature type="compositionally biased region" description="Pro residues" evidence="3">
    <location>
        <begin position="595"/>
        <end position="610"/>
    </location>
</feature>
<keyword evidence="1" id="KW-0547">Nucleotide-binding</keyword>
<dbReference type="Gene3D" id="3.30.505.10">
    <property type="entry name" value="SH2 domain"/>
    <property type="match status" value="1"/>
</dbReference>
<feature type="compositionally biased region" description="Acidic residues" evidence="3">
    <location>
        <begin position="618"/>
        <end position="629"/>
    </location>
</feature>
<dbReference type="CDD" id="cd00192">
    <property type="entry name" value="PTKc"/>
    <property type="match status" value="1"/>
</dbReference>
<dbReference type="Gene3D" id="1.10.510.10">
    <property type="entry name" value="Transferase(Phosphotransferase) domain 1"/>
    <property type="match status" value="1"/>
</dbReference>
<dbReference type="EMBL" id="CAJGYM010000011">
    <property type="protein sequence ID" value="CAD6189631.1"/>
    <property type="molecule type" value="Genomic_DNA"/>
</dbReference>
<dbReference type="PROSITE" id="PS50011">
    <property type="entry name" value="PROTEIN_KINASE_DOM"/>
    <property type="match status" value="1"/>
</dbReference>
<evidence type="ECO:0000256" key="3">
    <source>
        <dbReference type="SAM" id="MobiDB-lite"/>
    </source>
</evidence>
<dbReference type="Proteomes" id="UP000835052">
    <property type="component" value="Unassembled WGS sequence"/>
</dbReference>
<dbReference type="PRINTS" id="PR00109">
    <property type="entry name" value="TYRKINASE"/>
</dbReference>
<evidence type="ECO:0000313" key="6">
    <source>
        <dbReference type="Proteomes" id="UP000835052"/>
    </source>
</evidence>
<dbReference type="GO" id="GO:0005524">
    <property type="term" value="F:ATP binding"/>
    <property type="evidence" value="ECO:0007669"/>
    <property type="project" value="UniProtKB-KW"/>
</dbReference>
<organism evidence="5 6">
    <name type="scientific">Caenorhabditis auriculariae</name>
    <dbReference type="NCBI Taxonomy" id="2777116"/>
    <lineage>
        <taxon>Eukaryota</taxon>
        <taxon>Metazoa</taxon>
        <taxon>Ecdysozoa</taxon>
        <taxon>Nematoda</taxon>
        <taxon>Chromadorea</taxon>
        <taxon>Rhabditida</taxon>
        <taxon>Rhabditina</taxon>
        <taxon>Rhabditomorpha</taxon>
        <taxon>Rhabditoidea</taxon>
        <taxon>Rhabditidae</taxon>
        <taxon>Peloderinae</taxon>
        <taxon>Caenorhabditis</taxon>
    </lineage>
</organism>
<dbReference type="InterPro" id="IPR036860">
    <property type="entry name" value="SH2_dom_sf"/>
</dbReference>
<proteinExistence type="predicted"/>
<feature type="compositionally biased region" description="Low complexity" evidence="3">
    <location>
        <begin position="490"/>
        <end position="509"/>
    </location>
</feature>
<gene>
    <name evidence="5" type="ORF">CAUJ_LOCUS5550</name>
</gene>
<keyword evidence="6" id="KW-1185">Reference proteome</keyword>
<sequence>MRSGFLLHFLSHVRPELLRPFLLVMEEDGSRSDKSNKIRKAIKKKATFWSSKSKQQTNKLSPDGKNSGGVDRLAIEHNKRMSLISRTLLRYPWYHGLVPKNEVELLVPRNRDWYVRISSEKGFRLFCLTTRAVDKVVNVQLFFEKQCWTYQPPWSKSRDWYPKLHNLIDKFTCNSRIETPVLRGQHHILHANIVVTQKKGAGQFGDVYRAMLHPSTSPKDHWIQCSVQKARGAMSPEQATKDFREAMLLRGIVHPNLATIHGIADLEDPVMVVYELVRGGYIKNYLSRHPSCAMEQLISYCADAASGMAHLASRNIVFRDLAARNCLLSDTGALKISNFSMALNNKNVQREARLPTAIVKWMSPETLTKGIFNEKTDVWSFGVLVWEILHRCSSEPLPLLANREAANAIAKGNVTLRAPKEAPELIENTMTMCLNRDPEKRPTFADILSSLRPDDTFNLLNLTCQTPPVAINSCRTAAISPKSLMVAVQPSPSTTTSPSMMTALTTPSPVATTPAIPSPKATTPTNVGPPLQKKDSDPKQRPTKEKTINDSVLGASPLPPTTPTNVGPPLLKKDSDPKQRPTKEKTINDSVLGALPPPSPKVKPKPPPVKAPARKPEEDDDESYDSVEENDNKSVSLYTEDTDVESALPVDRPRRKP</sequence>
<dbReference type="InterPro" id="IPR050198">
    <property type="entry name" value="Non-receptor_tyrosine_kinases"/>
</dbReference>
<dbReference type="AlphaFoldDB" id="A0A8S1H295"/>
<feature type="region of interest" description="Disordered" evidence="3">
    <location>
        <begin position="488"/>
        <end position="657"/>
    </location>
</feature>
<dbReference type="InterPro" id="IPR011009">
    <property type="entry name" value="Kinase-like_dom_sf"/>
</dbReference>
<dbReference type="InterPro" id="IPR001245">
    <property type="entry name" value="Ser-Thr/Tyr_kinase_cat_dom"/>
</dbReference>
<feature type="compositionally biased region" description="Basic and acidic residues" evidence="3">
    <location>
        <begin position="571"/>
        <end position="587"/>
    </location>
</feature>
<evidence type="ECO:0000256" key="1">
    <source>
        <dbReference type="ARBA" id="ARBA00022741"/>
    </source>
</evidence>
<evidence type="ECO:0000313" key="5">
    <source>
        <dbReference type="EMBL" id="CAD6189631.1"/>
    </source>
</evidence>
<name>A0A8S1H295_9PELO</name>
<keyword evidence="2" id="KW-0067">ATP-binding</keyword>
<dbReference type="GO" id="GO:0004672">
    <property type="term" value="F:protein kinase activity"/>
    <property type="evidence" value="ECO:0007669"/>
    <property type="project" value="InterPro"/>
</dbReference>